<evidence type="ECO:0000313" key="2">
    <source>
        <dbReference type="Proteomes" id="UP000177659"/>
    </source>
</evidence>
<reference evidence="1 2" key="1">
    <citation type="journal article" date="2016" name="Nat. Commun.">
        <title>Thousands of microbial genomes shed light on interconnected biogeochemical processes in an aquifer system.</title>
        <authorList>
            <person name="Anantharaman K."/>
            <person name="Brown C.T."/>
            <person name="Hug L.A."/>
            <person name="Sharon I."/>
            <person name="Castelle C.J."/>
            <person name="Probst A.J."/>
            <person name="Thomas B.C."/>
            <person name="Singh A."/>
            <person name="Wilkins M.J."/>
            <person name="Karaoz U."/>
            <person name="Brodie E.L."/>
            <person name="Williams K.H."/>
            <person name="Hubbard S.S."/>
            <person name="Banfield J.F."/>
        </authorList>
    </citation>
    <scope>NUCLEOTIDE SEQUENCE [LARGE SCALE GENOMIC DNA]</scope>
</reference>
<dbReference type="EMBL" id="MFLC01000005">
    <property type="protein sequence ID" value="OGG55294.1"/>
    <property type="molecule type" value="Genomic_DNA"/>
</dbReference>
<gene>
    <name evidence="1" type="ORF">A3D62_01575</name>
</gene>
<organism evidence="1 2">
    <name type="scientific">Candidatus Kaiserbacteria bacterium RIFCSPHIGHO2_02_FULL_49_11</name>
    <dbReference type="NCBI Taxonomy" id="1798489"/>
    <lineage>
        <taxon>Bacteria</taxon>
        <taxon>Candidatus Kaiseribacteriota</taxon>
    </lineage>
</organism>
<proteinExistence type="predicted"/>
<evidence type="ECO:0000313" key="1">
    <source>
        <dbReference type="EMBL" id="OGG55294.1"/>
    </source>
</evidence>
<sequence>MQKILSLQEIIVLALGAALAVVGLATYSFAPTAQAATQCDLSAASDQAEEDGNNMYVVGCSGIL</sequence>
<protein>
    <submittedName>
        <fullName evidence="1">Uncharacterized protein</fullName>
    </submittedName>
</protein>
<dbReference type="Proteomes" id="UP000177659">
    <property type="component" value="Unassembled WGS sequence"/>
</dbReference>
<name>A0A1F6D1I6_9BACT</name>
<comment type="caution">
    <text evidence="1">The sequence shown here is derived from an EMBL/GenBank/DDBJ whole genome shotgun (WGS) entry which is preliminary data.</text>
</comment>
<accession>A0A1F6D1I6</accession>
<dbReference type="AlphaFoldDB" id="A0A1F6D1I6"/>